<dbReference type="InterPro" id="IPR002347">
    <property type="entry name" value="SDR_fam"/>
</dbReference>
<accession>A0ABZ2U0I3</accession>
<evidence type="ECO:0000313" key="5">
    <source>
        <dbReference type="Proteomes" id="UP001479933"/>
    </source>
</evidence>
<dbReference type="Pfam" id="PF13561">
    <property type="entry name" value="adh_short_C2"/>
    <property type="match status" value="1"/>
</dbReference>
<evidence type="ECO:0000256" key="3">
    <source>
        <dbReference type="ARBA" id="ARBA00023027"/>
    </source>
</evidence>
<dbReference type="InterPro" id="IPR036291">
    <property type="entry name" value="NAD(P)-bd_dom_sf"/>
</dbReference>
<keyword evidence="5" id="KW-1185">Reference proteome</keyword>
<name>A0ABZ2U0I3_9ACTN</name>
<sequence length="289" mass="30726">MAGRVEGKVAFITGAARGQGRSHAVRLAEEGADIIAVDICEQIESNPYPLATEQDLAETAELVKGLGRRIVTVKADVRDRAQLKSALDEGLATLGHLDIVVANAGILPMAMGDPQAFDFIDAVDVDLVGVMNAVAVSIPHLGKFGSVVLTGSTAALLPGATDNPAMGPGSAGYGWSKKTLMGYSEQLALHLAPEFIRVNVIHPTNVDTHLLHNDGLYSTFRPDLEHPTREDVEPAFTMFQAMPIPYVEPVDISNAVLYFASDESRYVTGQQLRVDAGSLLKVPGGPQSM</sequence>
<dbReference type="InterPro" id="IPR023985">
    <property type="entry name" value="SDR_subfam_1"/>
</dbReference>
<dbReference type="Gene3D" id="3.40.50.720">
    <property type="entry name" value="NAD(P)-binding Rossmann-like Domain"/>
    <property type="match status" value="1"/>
</dbReference>
<gene>
    <name evidence="4" type="ORF">RVF87_17650</name>
</gene>
<dbReference type="NCBIfam" id="NF009467">
    <property type="entry name" value="PRK12826.1-3"/>
    <property type="match status" value="1"/>
</dbReference>
<proteinExistence type="inferred from homology"/>
<organism evidence="4 5">
    <name type="scientific">Gordonia hydrophobica</name>
    <dbReference type="NCBI Taxonomy" id="40516"/>
    <lineage>
        <taxon>Bacteria</taxon>
        <taxon>Bacillati</taxon>
        <taxon>Actinomycetota</taxon>
        <taxon>Actinomycetes</taxon>
        <taxon>Mycobacteriales</taxon>
        <taxon>Gordoniaceae</taxon>
        <taxon>Gordonia</taxon>
    </lineage>
</organism>
<dbReference type="PANTHER" id="PTHR43180">
    <property type="entry name" value="3-OXOACYL-(ACYL-CARRIER-PROTEIN) REDUCTASE (AFU_ORTHOLOGUE AFUA_6G11210)"/>
    <property type="match status" value="1"/>
</dbReference>
<dbReference type="EMBL" id="CP136137">
    <property type="protein sequence ID" value="WYY06856.1"/>
    <property type="molecule type" value="Genomic_DNA"/>
</dbReference>
<dbReference type="PRINTS" id="PR00081">
    <property type="entry name" value="GDHRDH"/>
</dbReference>
<comment type="similarity">
    <text evidence="1">Belongs to the short-chain dehydrogenases/reductases (SDR) family.</text>
</comment>
<dbReference type="Proteomes" id="UP001479933">
    <property type="component" value="Chromosome"/>
</dbReference>
<evidence type="ECO:0000256" key="2">
    <source>
        <dbReference type="ARBA" id="ARBA00023002"/>
    </source>
</evidence>
<dbReference type="PANTHER" id="PTHR43180:SF33">
    <property type="entry name" value="15-HYDROXYPROSTAGLANDIN DEHYDROGENASE [NAD(+)]-LIKE"/>
    <property type="match status" value="1"/>
</dbReference>
<evidence type="ECO:0000313" key="4">
    <source>
        <dbReference type="EMBL" id="WYY06856.1"/>
    </source>
</evidence>
<protein>
    <submittedName>
        <fullName evidence="4">Mycofactocin-coupled SDR family oxidoreductase</fullName>
    </submittedName>
</protein>
<keyword evidence="3" id="KW-0520">NAD</keyword>
<dbReference type="RefSeq" id="WP_066171968.1">
    <property type="nucleotide sequence ID" value="NZ_CP136137.1"/>
</dbReference>
<evidence type="ECO:0000256" key="1">
    <source>
        <dbReference type="ARBA" id="ARBA00006484"/>
    </source>
</evidence>
<dbReference type="NCBIfam" id="TIGR03971">
    <property type="entry name" value="SDR_subfam_1"/>
    <property type="match status" value="1"/>
</dbReference>
<dbReference type="SUPFAM" id="SSF51735">
    <property type="entry name" value="NAD(P)-binding Rossmann-fold domains"/>
    <property type="match status" value="1"/>
</dbReference>
<dbReference type="CDD" id="cd05233">
    <property type="entry name" value="SDR_c"/>
    <property type="match status" value="1"/>
</dbReference>
<reference evidence="4 5" key="1">
    <citation type="journal article" date="2023" name="Virus Evol.">
        <title>Computational host range prediction-The good, the bad, and the ugly.</title>
        <authorList>
            <person name="Howell A.A."/>
            <person name="Versoza C.J."/>
            <person name="Pfeifer S.P."/>
        </authorList>
    </citation>
    <scope>NUCLEOTIDE SEQUENCE [LARGE SCALE GENOMIC DNA]</scope>
    <source>
        <strain evidence="4 5">1610/1b</strain>
    </source>
</reference>
<keyword evidence="2" id="KW-0560">Oxidoreductase</keyword>